<dbReference type="AlphaFoldDB" id="A0A183NPE6"/>
<proteinExistence type="predicted"/>
<reference evidence="1 2" key="1">
    <citation type="submission" date="2018-11" db="EMBL/GenBank/DDBJ databases">
        <authorList>
            <consortium name="Pathogen Informatics"/>
        </authorList>
    </citation>
    <scope>NUCLEOTIDE SEQUENCE [LARGE SCALE GENOMIC DNA]</scope>
    <source>
        <strain>Denwood</strain>
        <strain evidence="2">Zambia</strain>
    </source>
</reference>
<name>A0A183NPE6_9TREM</name>
<dbReference type="Proteomes" id="UP000269396">
    <property type="component" value="Unassembled WGS sequence"/>
</dbReference>
<evidence type="ECO:0000313" key="2">
    <source>
        <dbReference type="Proteomes" id="UP000269396"/>
    </source>
</evidence>
<organism evidence="1 2">
    <name type="scientific">Schistosoma mattheei</name>
    <dbReference type="NCBI Taxonomy" id="31246"/>
    <lineage>
        <taxon>Eukaryota</taxon>
        <taxon>Metazoa</taxon>
        <taxon>Spiralia</taxon>
        <taxon>Lophotrochozoa</taxon>
        <taxon>Platyhelminthes</taxon>
        <taxon>Trematoda</taxon>
        <taxon>Digenea</taxon>
        <taxon>Strigeidida</taxon>
        <taxon>Schistosomatoidea</taxon>
        <taxon>Schistosomatidae</taxon>
        <taxon>Schistosoma</taxon>
    </lineage>
</organism>
<keyword evidence="2" id="KW-1185">Reference proteome</keyword>
<evidence type="ECO:0000313" key="1">
    <source>
        <dbReference type="EMBL" id="VDP01350.1"/>
    </source>
</evidence>
<gene>
    <name evidence="1" type="ORF">SMTD_LOCUS3982</name>
</gene>
<dbReference type="EMBL" id="UZAL01009088">
    <property type="protein sequence ID" value="VDP01350.1"/>
    <property type="molecule type" value="Genomic_DNA"/>
</dbReference>
<accession>A0A183NPE6</accession>
<protein>
    <submittedName>
        <fullName evidence="1">Uncharacterized protein</fullName>
    </submittedName>
</protein>
<sequence length="49" mass="5518">MVIIIMTVIAIVIIIINKILKDSFNGCIPDNNHNDESKLKLIQNTLNII</sequence>